<dbReference type="GO" id="GO:0006606">
    <property type="term" value="P:protein import into nucleus"/>
    <property type="evidence" value="ECO:0007669"/>
    <property type="project" value="TreeGrafter"/>
</dbReference>
<evidence type="ECO:0000313" key="22">
    <source>
        <dbReference type="EMBL" id="CAF0708940.1"/>
    </source>
</evidence>
<dbReference type="GO" id="GO:0008270">
    <property type="term" value="F:zinc ion binding"/>
    <property type="evidence" value="ECO:0007669"/>
    <property type="project" value="UniProtKB-KW"/>
</dbReference>
<evidence type="ECO:0000256" key="20">
    <source>
        <dbReference type="SAM" id="MobiDB-lite"/>
    </source>
</evidence>
<keyword evidence="8" id="KW-0862">Zinc</keyword>
<evidence type="ECO:0000256" key="8">
    <source>
        <dbReference type="ARBA" id="ARBA00022833"/>
    </source>
</evidence>
<evidence type="ECO:0000256" key="5">
    <source>
        <dbReference type="ARBA" id="ARBA00022723"/>
    </source>
</evidence>
<dbReference type="GO" id="GO:0006405">
    <property type="term" value="P:RNA export from nucleus"/>
    <property type="evidence" value="ECO:0007669"/>
    <property type="project" value="TreeGrafter"/>
</dbReference>
<evidence type="ECO:0000256" key="15">
    <source>
        <dbReference type="ARBA" id="ARBA00060842"/>
    </source>
</evidence>
<reference evidence="22" key="1">
    <citation type="submission" date="2021-02" db="EMBL/GenBank/DDBJ databases">
        <authorList>
            <person name="Nowell W R."/>
        </authorList>
    </citation>
    <scope>NUCLEOTIDE SEQUENCE</scope>
    <source>
        <strain evidence="22">Ploen Becks lab</strain>
    </source>
</reference>
<evidence type="ECO:0000256" key="14">
    <source>
        <dbReference type="ARBA" id="ARBA00023242"/>
    </source>
</evidence>
<feature type="domain" description="RanBP2-type" evidence="21">
    <location>
        <begin position="247"/>
        <end position="276"/>
    </location>
</feature>
<comment type="similarity">
    <text evidence="15">Belongs to the NUP153 family.</text>
</comment>
<feature type="compositionally biased region" description="Low complexity" evidence="20">
    <location>
        <begin position="383"/>
        <end position="392"/>
    </location>
</feature>
<evidence type="ECO:0000256" key="17">
    <source>
        <dbReference type="ARBA" id="ARBA00078197"/>
    </source>
</evidence>
<dbReference type="InterPro" id="IPR026054">
    <property type="entry name" value="Nucleoporin"/>
</dbReference>
<keyword evidence="10" id="KW-0811">Translocation</keyword>
<keyword evidence="23" id="KW-1185">Reference proteome</keyword>
<protein>
    <recommendedName>
        <fullName evidence="16">Nuclear pore complex protein Nup153</fullName>
    </recommendedName>
    <alternativeName>
        <fullName evidence="18">153 kDa nucleoporin</fullName>
    </alternativeName>
    <alternativeName>
        <fullName evidence="17">Nucleoporin Nup153</fullName>
    </alternativeName>
</protein>
<dbReference type="Gene3D" id="4.10.1060.10">
    <property type="entry name" value="Zinc finger, RanBP2-type"/>
    <property type="match status" value="1"/>
</dbReference>
<keyword evidence="6 19" id="KW-0863">Zinc-finger</keyword>
<evidence type="ECO:0000259" key="21">
    <source>
        <dbReference type="PROSITE" id="PS50199"/>
    </source>
</evidence>
<dbReference type="OrthoDB" id="79830at2759"/>
<keyword evidence="5" id="KW-0479">Metal-binding</keyword>
<dbReference type="GO" id="GO:0003677">
    <property type="term" value="F:DNA binding"/>
    <property type="evidence" value="ECO:0007669"/>
    <property type="project" value="UniProtKB-KW"/>
</dbReference>
<dbReference type="PROSITE" id="PS50199">
    <property type="entry name" value="ZF_RANBP2_2"/>
    <property type="match status" value="2"/>
</dbReference>
<evidence type="ECO:0000256" key="1">
    <source>
        <dbReference type="ARBA" id="ARBA00001947"/>
    </source>
</evidence>
<sequence length="441" mass="50449">MENLDILLIPCLLPFKYKELKDLTGNIDCPVCNSHTLNVEECLNSGVNKLAVSQHQIEIDLKKADQLKSESFKDFEVKVNENFNIIKNTIDIRREMLKNELITKIDEYSLNLIAKLELEENEILNSIRKMLATNDNMNIEAFKNSLQNETNVVKKIQLTDSFKFKVTDKINNIKKISNDMNKGKEYRLKFVDLDLNLTETFGELKLGNDNKPKKWECKTCFVYNGHDKLKCVCCQTDRPVIKSEKEPEKKWRCFNCLVTNNSDQSRCLLCNSEPPILENNKDSTSTRVGSDKEKKQSNLFGNFNFFGTNSTFKPVHNSELNNNKTTEEPKTTFYTSTKPNFVSTENENFFFRRPDFGANFGGSFNKPPPTFNFGPSSSNQFGNSFATPNFTFPTPPGSGPQKKTTNKKNQDSRKGSYKVPQERPTGFVSRDVPSYSSDESF</sequence>
<evidence type="ECO:0000256" key="4">
    <source>
        <dbReference type="ARBA" id="ARBA00022448"/>
    </source>
</evidence>
<evidence type="ECO:0000256" key="7">
    <source>
        <dbReference type="ARBA" id="ARBA00022816"/>
    </source>
</evidence>
<keyword evidence="7" id="KW-0509">mRNA transport</keyword>
<keyword evidence="4" id="KW-0813">Transport</keyword>
<comment type="subcellular location">
    <subcellularLocation>
        <location evidence="2">Nucleus membrane</location>
    </subcellularLocation>
    <subcellularLocation>
        <location evidence="3">Nucleus</location>
        <location evidence="3">Nuclear pore complex</location>
    </subcellularLocation>
</comment>
<evidence type="ECO:0000256" key="3">
    <source>
        <dbReference type="ARBA" id="ARBA00004567"/>
    </source>
</evidence>
<name>A0A813LZI7_9BILA</name>
<gene>
    <name evidence="22" type="ORF">OXX778_LOCUS713</name>
</gene>
<evidence type="ECO:0000256" key="12">
    <source>
        <dbReference type="ARBA" id="ARBA00023132"/>
    </source>
</evidence>
<dbReference type="AlphaFoldDB" id="A0A813LZI7"/>
<evidence type="ECO:0000256" key="9">
    <source>
        <dbReference type="ARBA" id="ARBA00022927"/>
    </source>
</evidence>
<evidence type="ECO:0000256" key="16">
    <source>
        <dbReference type="ARBA" id="ARBA00068609"/>
    </source>
</evidence>
<dbReference type="GO" id="GO:0031965">
    <property type="term" value="C:nuclear membrane"/>
    <property type="evidence" value="ECO:0007669"/>
    <property type="project" value="UniProtKB-SubCell"/>
</dbReference>
<dbReference type="Proteomes" id="UP000663879">
    <property type="component" value="Unassembled WGS sequence"/>
</dbReference>
<evidence type="ECO:0000256" key="6">
    <source>
        <dbReference type="ARBA" id="ARBA00022771"/>
    </source>
</evidence>
<dbReference type="SMART" id="SM00547">
    <property type="entry name" value="ZnF_RBZ"/>
    <property type="match status" value="2"/>
</dbReference>
<evidence type="ECO:0000313" key="23">
    <source>
        <dbReference type="Proteomes" id="UP000663879"/>
    </source>
</evidence>
<feature type="compositionally biased region" description="Polar residues" evidence="20">
    <location>
        <begin position="373"/>
        <end position="382"/>
    </location>
</feature>
<keyword evidence="14" id="KW-0539">Nucleus</keyword>
<keyword evidence="11" id="KW-0238">DNA-binding</keyword>
<dbReference type="PANTHER" id="PTHR23193:SF23">
    <property type="entry name" value="NUCLEAR PORE COMPLEX PROTEIN NUP153"/>
    <property type="match status" value="1"/>
</dbReference>
<accession>A0A813LZI7</accession>
<feature type="region of interest" description="Disordered" evidence="20">
    <location>
        <begin position="361"/>
        <end position="441"/>
    </location>
</feature>
<comment type="caution">
    <text evidence="22">The sequence shown here is derived from an EMBL/GenBank/DDBJ whole genome shotgun (WGS) entry which is preliminary data.</text>
</comment>
<organism evidence="22 23">
    <name type="scientific">Brachionus calyciflorus</name>
    <dbReference type="NCBI Taxonomy" id="104777"/>
    <lineage>
        <taxon>Eukaryota</taxon>
        <taxon>Metazoa</taxon>
        <taxon>Spiralia</taxon>
        <taxon>Gnathifera</taxon>
        <taxon>Rotifera</taxon>
        <taxon>Eurotatoria</taxon>
        <taxon>Monogononta</taxon>
        <taxon>Pseudotrocha</taxon>
        <taxon>Ploima</taxon>
        <taxon>Brachionidae</taxon>
        <taxon>Brachionus</taxon>
    </lineage>
</organism>
<evidence type="ECO:0000256" key="19">
    <source>
        <dbReference type="PROSITE-ProRule" id="PRU00322"/>
    </source>
</evidence>
<dbReference type="EMBL" id="CAJNOC010000038">
    <property type="protein sequence ID" value="CAF0708940.1"/>
    <property type="molecule type" value="Genomic_DNA"/>
</dbReference>
<dbReference type="PANTHER" id="PTHR23193">
    <property type="entry name" value="NUCLEAR PORE COMPLEX PROTEIN NUP"/>
    <property type="match status" value="1"/>
</dbReference>
<dbReference type="PROSITE" id="PS01358">
    <property type="entry name" value="ZF_RANBP2_1"/>
    <property type="match status" value="2"/>
</dbReference>
<proteinExistence type="inferred from homology"/>
<dbReference type="GO" id="GO:0008139">
    <property type="term" value="F:nuclear localization sequence binding"/>
    <property type="evidence" value="ECO:0007669"/>
    <property type="project" value="TreeGrafter"/>
</dbReference>
<evidence type="ECO:0000256" key="11">
    <source>
        <dbReference type="ARBA" id="ARBA00023125"/>
    </source>
</evidence>
<dbReference type="GO" id="GO:0017056">
    <property type="term" value="F:structural constituent of nuclear pore"/>
    <property type="evidence" value="ECO:0007669"/>
    <property type="project" value="TreeGrafter"/>
</dbReference>
<keyword evidence="12" id="KW-0906">Nuclear pore complex</keyword>
<dbReference type="SUPFAM" id="SSF90209">
    <property type="entry name" value="Ran binding protein zinc finger-like"/>
    <property type="match status" value="1"/>
</dbReference>
<keyword evidence="13" id="KW-0472">Membrane</keyword>
<feature type="domain" description="RanBP2-type" evidence="21">
    <location>
        <begin position="211"/>
        <end position="240"/>
    </location>
</feature>
<dbReference type="InterPro" id="IPR001876">
    <property type="entry name" value="Znf_RanBP2"/>
</dbReference>
<feature type="region of interest" description="Disordered" evidence="20">
    <location>
        <begin position="316"/>
        <end position="338"/>
    </location>
</feature>
<comment type="cofactor">
    <cofactor evidence="1">
        <name>Zn(2+)</name>
        <dbReference type="ChEBI" id="CHEBI:29105"/>
    </cofactor>
</comment>
<evidence type="ECO:0000256" key="10">
    <source>
        <dbReference type="ARBA" id="ARBA00023010"/>
    </source>
</evidence>
<evidence type="ECO:0000256" key="13">
    <source>
        <dbReference type="ARBA" id="ARBA00023136"/>
    </source>
</evidence>
<dbReference type="GO" id="GO:0051028">
    <property type="term" value="P:mRNA transport"/>
    <property type="evidence" value="ECO:0007669"/>
    <property type="project" value="UniProtKB-KW"/>
</dbReference>
<evidence type="ECO:0000256" key="2">
    <source>
        <dbReference type="ARBA" id="ARBA00004126"/>
    </source>
</evidence>
<dbReference type="GO" id="GO:0005643">
    <property type="term" value="C:nuclear pore"/>
    <property type="evidence" value="ECO:0007669"/>
    <property type="project" value="UniProtKB-SubCell"/>
</dbReference>
<dbReference type="InterPro" id="IPR036443">
    <property type="entry name" value="Znf_RanBP2_sf"/>
</dbReference>
<keyword evidence="9" id="KW-0653">Protein transport</keyword>
<evidence type="ECO:0000256" key="18">
    <source>
        <dbReference type="ARBA" id="ARBA00079437"/>
    </source>
</evidence>